<accession>A0A7J0FB15</accession>
<dbReference type="OrthoDB" id="1750920at2759"/>
<evidence type="ECO:0000256" key="1">
    <source>
        <dbReference type="SAM" id="MobiDB-lite"/>
    </source>
</evidence>
<reference evidence="2 3" key="1">
    <citation type="submission" date="2019-07" db="EMBL/GenBank/DDBJ databases">
        <title>De Novo Assembly of kiwifruit Actinidia rufa.</title>
        <authorList>
            <person name="Sugita-Konishi S."/>
            <person name="Sato K."/>
            <person name="Mori E."/>
            <person name="Abe Y."/>
            <person name="Kisaki G."/>
            <person name="Hamano K."/>
            <person name="Suezawa K."/>
            <person name="Otani M."/>
            <person name="Fukuda T."/>
            <person name="Manabe T."/>
            <person name="Gomi K."/>
            <person name="Tabuchi M."/>
            <person name="Akimitsu K."/>
            <person name="Kataoka I."/>
        </authorList>
    </citation>
    <scope>NUCLEOTIDE SEQUENCE [LARGE SCALE GENOMIC DNA]</scope>
    <source>
        <strain evidence="3">cv. Fuchu</strain>
    </source>
</reference>
<feature type="region of interest" description="Disordered" evidence="1">
    <location>
        <begin position="133"/>
        <end position="165"/>
    </location>
</feature>
<feature type="compositionally biased region" description="Polar residues" evidence="1">
    <location>
        <begin position="228"/>
        <end position="238"/>
    </location>
</feature>
<organism evidence="2 3">
    <name type="scientific">Actinidia rufa</name>
    <dbReference type="NCBI Taxonomy" id="165716"/>
    <lineage>
        <taxon>Eukaryota</taxon>
        <taxon>Viridiplantae</taxon>
        <taxon>Streptophyta</taxon>
        <taxon>Embryophyta</taxon>
        <taxon>Tracheophyta</taxon>
        <taxon>Spermatophyta</taxon>
        <taxon>Magnoliopsida</taxon>
        <taxon>eudicotyledons</taxon>
        <taxon>Gunneridae</taxon>
        <taxon>Pentapetalae</taxon>
        <taxon>asterids</taxon>
        <taxon>Ericales</taxon>
        <taxon>Actinidiaceae</taxon>
        <taxon>Actinidia</taxon>
    </lineage>
</organism>
<dbReference type="AlphaFoldDB" id="A0A7J0FB15"/>
<name>A0A7J0FB15_9ERIC</name>
<gene>
    <name evidence="2" type="ORF">Acr_10g0010010</name>
</gene>
<proteinExistence type="predicted"/>
<feature type="region of interest" description="Disordered" evidence="1">
    <location>
        <begin position="213"/>
        <end position="244"/>
    </location>
</feature>
<evidence type="ECO:0000313" key="3">
    <source>
        <dbReference type="Proteomes" id="UP000585474"/>
    </source>
</evidence>
<dbReference type="EMBL" id="BJWL01000010">
    <property type="protein sequence ID" value="GFY95616.1"/>
    <property type="molecule type" value="Genomic_DNA"/>
</dbReference>
<feature type="compositionally biased region" description="Basic and acidic residues" evidence="1">
    <location>
        <begin position="213"/>
        <end position="227"/>
    </location>
</feature>
<protein>
    <submittedName>
        <fullName evidence="2">Uncharacterized protein</fullName>
    </submittedName>
</protein>
<feature type="compositionally biased region" description="Polar residues" evidence="1">
    <location>
        <begin position="136"/>
        <end position="147"/>
    </location>
</feature>
<feature type="compositionally biased region" description="Basic and acidic residues" evidence="1">
    <location>
        <begin position="289"/>
        <end position="301"/>
    </location>
</feature>
<sequence length="314" mass="35688">MTQGDLDKLRKKYSSPPKVQLRIPGEGETILSTGPGKRHMSCEEFRCLYSLSSLPDSGWYYFKARPDMNLLRESPSNVKGWKKRFFFASGDEWEFFLSMPPGERSPRVPRSWGLPEKHYNKLPTLTENEAKRMAKISSSGRENTTSGDEGVSRLFRGDLQRGSPSRSDSIEYLGVIKGDIGRITRKAFLDTPNLTLLRYRGLNDVECPCGAKDIERDNPSRRQEEAQNRASQAESQLASMGEQAMKTETELKDKFEAMARESFEFCKRQLLHHHPNLSVDLESMEMDADLIKEEAAAKASEKEEDNEGEVNHTP</sequence>
<comment type="caution">
    <text evidence="2">The sequence shown here is derived from an EMBL/GenBank/DDBJ whole genome shotgun (WGS) entry which is preliminary data.</text>
</comment>
<feature type="region of interest" description="Disordered" evidence="1">
    <location>
        <begin position="288"/>
        <end position="314"/>
    </location>
</feature>
<keyword evidence="3" id="KW-1185">Reference proteome</keyword>
<dbReference type="Proteomes" id="UP000585474">
    <property type="component" value="Unassembled WGS sequence"/>
</dbReference>
<evidence type="ECO:0000313" key="2">
    <source>
        <dbReference type="EMBL" id="GFY95616.1"/>
    </source>
</evidence>